<dbReference type="AlphaFoldDB" id="A0A843VGL6"/>
<dbReference type="Proteomes" id="UP000652761">
    <property type="component" value="Unassembled WGS sequence"/>
</dbReference>
<dbReference type="PANTHER" id="PTHR34200:SF8">
    <property type="entry name" value="TRANSMEMBRANE PROTEIN"/>
    <property type="match status" value="1"/>
</dbReference>
<feature type="region of interest" description="Disordered" evidence="1">
    <location>
        <begin position="633"/>
        <end position="685"/>
    </location>
</feature>
<reference evidence="4" key="1">
    <citation type="submission" date="2017-07" db="EMBL/GenBank/DDBJ databases">
        <title>Taro Niue Genome Assembly and Annotation.</title>
        <authorList>
            <person name="Atibalentja N."/>
            <person name="Keating K."/>
            <person name="Fields C.J."/>
        </authorList>
    </citation>
    <scope>NUCLEOTIDE SEQUENCE</scope>
    <source>
        <strain evidence="4">Niue_2</strain>
        <tissue evidence="4">Leaf</tissue>
    </source>
</reference>
<evidence type="ECO:0000313" key="4">
    <source>
        <dbReference type="EMBL" id="MQL95095.1"/>
    </source>
</evidence>
<dbReference type="EMBL" id="NMUH01001751">
    <property type="protein sequence ID" value="MQL95095.1"/>
    <property type="molecule type" value="Genomic_DNA"/>
</dbReference>
<keyword evidence="2" id="KW-0472">Membrane</keyword>
<feature type="domain" description="DUF7356" evidence="3">
    <location>
        <begin position="330"/>
        <end position="401"/>
    </location>
</feature>
<evidence type="ECO:0000256" key="2">
    <source>
        <dbReference type="SAM" id="Phobius"/>
    </source>
</evidence>
<feature type="compositionally biased region" description="Basic and acidic residues" evidence="1">
    <location>
        <begin position="441"/>
        <end position="450"/>
    </location>
</feature>
<dbReference type="PANTHER" id="PTHR34200">
    <property type="entry name" value="DENTIN SIALOPHOSPHOPROTEIN-LIKE ISOFORM X1"/>
    <property type="match status" value="1"/>
</dbReference>
<evidence type="ECO:0000256" key="1">
    <source>
        <dbReference type="SAM" id="MobiDB-lite"/>
    </source>
</evidence>
<keyword evidence="2" id="KW-1133">Transmembrane helix</keyword>
<name>A0A843VGL6_COLES</name>
<feature type="region of interest" description="Disordered" evidence="1">
    <location>
        <begin position="268"/>
        <end position="326"/>
    </location>
</feature>
<feature type="compositionally biased region" description="Basic and acidic residues" evidence="1">
    <location>
        <begin position="268"/>
        <end position="292"/>
    </location>
</feature>
<feature type="compositionally biased region" description="Basic and acidic residues" evidence="1">
    <location>
        <begin position="637"/>
        <end position="646"/>
    </location>
</feature>
<comment type="caution">
    <text evidence="4">The sequence shown here is derived from an EMBL/GenBank/DDBJ whole genome shotgun (WGS) entry which is preliminary data.</text>
</comment>
<feature type="region of interest" description="Disordered" evidence="1">
    <location>
        <begin position="403"/>
        <end position="454"/>
    </location>
</feature>
<dbReference type="OrthoDB" id="1936430at2759"/>
<feature type="transmembrane region" description="Helical" evidence="2">
    <location>
        <begin position="591"/>
        <end position="609"/>
    </location>
</feature>
<gene>
    <name evidence="4" type="ORF">Taro_027762</name>
</gene>
<dbReference type="InterPro" id="IPR055780">
    <property type="entry name" value="DUF7356"/>
</dbReference>
<keyword evidence="5" id="KW-1185">Reference proteome</keyword>
<feature type="region of interest" description="Disordered" evidence="1">
    <location>
        <begin position="29"/>
        <end position="84"/>
    </location>
</feature>
<accession>A0A843VGL6</accession>
<feature type="compositionally biased region" description="Basic and acidic residues" evidence="1">
    <location>
        <begin position="300"/>
        <end position="315"/>
    </location>
</feature>
<organism evidence="4 5">
    <name type="scientific">Colocasia esculenta</name>
    <name type="common">Wild taro</name>
    <name type="synonym">Arum esculentum</name>
    <dbReference type="NCBI Taxonomy" id="4460"/>
    <lineage>
        <taxon>Eukaryota</taxon>
        <taxon>Viridiplantae</taxon>
        <taxon>Streptophyta</taxon>
        <taxon>Embryophyta</taxon>
        <taxon>Tracheophyta</taxon>
        <taxon>Spermatophyta</taxon>
        <taxon>Magnoliopsida</taxon>
        <taxon>Liliopsida</taxon>
        <taxon>Araceae</taxon>
        <taxon>Aroideae</taxon>
        <taxon>Colocasieae</taxon>
        <taxon>Colocasia</taxon>
    </lineage>
</organism>
<feature type="compositionally biased region" description="Polar residues" evidence="1">
    <location>
        <begin position="661"/>
        <end position="672"/>
    </location>
</feature>
<keyword evidence="2" id="KW-0812">Transmembrane</keyword>
<evidence type="ECO:0000313" key="5">
    <source>
        <dbReference type="Proteomes" id="UP000652761"/>
    </source>
</evidence>
<proteinExistence type="predicted"/>
<sequence>MISSCLGVLGHLHTTPTRSKLIRKGQVDKPLAQPPHRVSNPAPSPPTLMSIPPRQGDMRSRRLKEKSQWFEEEEGPPKTSALRRRVARKKMRGTRGFDSSTWSSSLQSRNCSFLRVHTQIFKDKDIIKITLAYFHSPHYHRAPASSRSPHFPLLCRRSALGVARLPEACAAALPPGSSHVVLLISSIRSSPWLQKGTNLCGLPRSSRGGSSRRKMTRCWLALVVAASLLCALSGDARKGDLDGLPSPGGDAVNKTAALLGEEKLVEEPAKVRDDKKGEGEAKASAGVEEKGLGDQLNGKAGKEAEVAGEDHKVGSRGDSTASSVVTKDGTAHVEECDAPNKCIDEKNKFVACLRVPGNDSPTLSLLIQNKGTTSLTVNILAPDYVTLEQNAVLLNADEDKKAGRIGPIRPKRSESGPARCVIRMDPPPGRGPGKSTGFDSIRPDSPDLPRSDTPQSLRFARRHANRDFYYLHPAYHYALELSYDDDLTAAFTRMKSFREGVGSFAEPSAIAGRDRIDGADWWFNFGHSTPILRKIVVKVTVEYGVNNTPILLSAGDGHCNLSFWDMIPSSIREAEGYSVPSHINFFIRSTFVYLALASVVLLGAAWLWVKFQRMHRLMDPRYQKLDGGLPVSSGGVMEKDDADWQKNWDGSWDDEEAPKTPSKTLSNPSSKGLASRKFNKDGWKD</sequence>
<evidence type="ECO:0000259" key="3">
    <source>
        <dbReference type="Pfam" id="PF24053"/>
    </source>
</evidence>
<dbReference type="Pfam" id="PF24053">
    <property type="entry name" value="DUF7356"/>
    <property type="match status" value="1"/>
</dbReference>
<protein>
    <recommendedName>
        <fullName evidence="3">DUF7356 domain-containing protein</fullName>
    </recommendedName>
</protein>
<feature type="compositionally biased region" description="Basic and acidic residues" evidence="1">
    <location>
        <begin position="56"/>
        <end position="69"/>
    </location>
</feature>